<dbReference type="SMART" id="SM00184">
    <property type="entry name" value="RING"/>
    <property type="match status" value="1"/>
</dbReference>
<feature type="domain" description="UBA" evidence="8">
    <location>
        <begin position="942"/>
        <end position="982"/>
    </location>
</feature>
<dbReference type="Gene3D" id="3.50.30.30">
    <property type="match status" value="1"/>
</dbReference>
<dbReference type="SMART" id="SM00165">
    <property type="entry name" value="UBA"/>
    <property type="match status" value="1"/>
</dbReference>
<dbReference type="AlphaFoldDB" id="A0A0V0UEE6"/>
<dbReference type="InterPro" id="IPR000608">
    <property type="entry name" value="UBC"/>
</dbReference>
<evidence type="ECO:0000256" key="6">
    <source>
        <dbReference type="PROSITE-ProRule" id="PRU10133"/>
    </source>
</evidence>
<dbReference type="CDD" id="cd14313">
    <property type="entry name" value="UBA_II_E2_UBE2K_like"/>
    <property type="match status" value="1"/>
</dbReference>
<dbReference type="CDD" id="cd16666">
    <property type="entry name" value="RING-H2_RNF43-like"/>
    <property type="match status" value="1"/>
</dbReference>
<evidence type="ECO:0000256" key="4">
    <source>
        <dbReference type="ARBA" id="ARBA00022833"/>
    </source>
</evidence>
<dbReference type="Pfam" id="PF00627">
    <property type="entry name" value="UBA"/>
    <property type="match status" value="1"/>
</dbReference>
<gene>
    <name evidence="11" type="primary">Ube2k</name>
    <name evidence="11" type="ORF">T05_7106</name>
</gene>
<evidence type="ECO:0000256" key="7">
    <source>
        <dbReference type="SAM" id="MobiDB-lite"/>
    </source>
</evidence>
<keyword evidence="12" id="KW-1185">Reference proteome</keyword>
<dbReference type="SMART" id="SM00212">
    <property type="entry name" value="UBCc"/>
    <property type="match status" value="1"/>
</dbReference>
<dbReference type="SUPFAM" id="SSF46934">
    <property type="entry name" value="UBA-like"/>
    <property type="match status" value="1"/>
</dbReference>
<dbReference type="Pfam" id="PF00179">
    <property type="entry name" value="UQ_con"/>
    <property type="match status" value="1"/>
</dbReference>
<evidence type="ECO:0000313" key="12">
    <source>
        <dbReference type="Proteomes" id="UP000055048"/>
    </source>
</evidence>
<evidence type="ECO:0000259" key="8">
    <source>
        <dbReference type="PROSITE" id="PS50030"/>
    </source>
</evidence>
<dbReference type="Pfam" id="PF13639">
    <property type="entry name" value="zf-RING_2"/>
    <property type="match status" value="1"/>
</dbReference>
<keyword evidence="1" id="KW-0808">Transferase</keyword>
<sequence>MVVGWLVGWLVAVRHFKSWKSTEFSLYANNRKSRIVEIEKKYNKKAMLPLLHGVVGLRRPRRRLLVLLLIMLLGYGKVCPALVNVDSQPESVMVTGNARIELFFSDGSASLSGNYSVYGKRRSVVGRIFQLHPLRACQRSSLGLDSALVGQIAVVIMDGVIQPFIAGCVSPYNQALFAFDSGAKAVILDMQNCRIEKWPAVDIPVITTTGMQADMLRMLLAKVPKQDLPQVSASIGPTSPLTVEYESATPTTTKATTTFKVGDIYTDMFPAIFDKGVFPASILFVFLVAAILLSGVRNRVKLRDSLPADTSVRKLAEAALARMELKKFRKPKKISDECSVEAGLLNGSKLSLNSMDGCAICLESYKDGQILRVISCGHEFHKKCVDPWLLLNRTCPLCMYNVILERYVSPEPDSGNLSSRAAPLLVENISVATTAVASSVNNEIQNHNTTNNNKTTTTSSNNNTSANSDNTNTMMIVQNQQMCSGQIRGEIPNQINSGGNMPNVQTLNELPSPSKRYRQAIEMEKQQMRIASIPNTSNSSGTGSSSNSSSSSSKARPSVYCSGHAAHTNLPKRTMKLYPDIEVVMFTCNGGGGRYHPSGDNGGGCTEKIYKRKHRRCAAADGTTGQKRSTHHRGRVSSRSGGNRAAPFAKYAPLHQQHKIIRINNPLLPDCISEGYLSDISAVTEIAIDHYPAEEEQKTMGGIANHHQQQQRLIPLSRDQATASTLSCCDATTQDSGNQQQLVQEAQQQQQQQQQQQEHLKHGLFSLCSSLLETLKGVLTPEMSSISLKRITREFKDVTSSPDLEQSGIRVSFANDSHHLLRGEIRGPPDSPYEGGVYELDIQIPETYPFTPPKVKFLTRIWHPNISSATGAICLDVLKDQWAASLTLRTVLLSIQALLGAPEPRDPQDAVVAKQMMEAPSVYAETARYWATIYAGSSNAIPEDMNKKVQKIVDMGMSKDDAITALSHSRWDVSQAIEYLFS</sequence>
<dbReference type="InterPro" id="IPR001841">
    <property type="entry name" value="Znf_RING"/>
</dbReference>
<accession>A0A0V0UEE6</accession>
<keyword evidence="4" id="KW-0862">Zinc</keyword>
<feature type="region of interest" description="Disordered" evidence="7">
    <location>
        <begin position="531"/>
        <end position="559"/>
    </location>
</feature>
<feature type="active site" description="Glycyl thioester intermediate" evidence="6">
    <location>
        <position position="874"/>
    </location>
</feature>
<reference evidence="11 12" key="1">
    <citation type="submission" date="2015-01" db="EMBL/GenBank/DDBJ databases">
        <title>Evolution of Trichinella species and genotypes.</title>
        <authorList>
            <person name="Korhonen P.K."/>
            <person name="Edoardo P."/>
            <person name="Giuseppe L.R."/>
            <person name="Gasser R.B."/>
        </authorList>
    </citation>
    <scope>NUCLEOTIDE SEQUENCE [LARGE SCALE GENOMIC DNA]</scope>
    <source>
        <strain evidence="11">ISS417</strain>
    </source>
</reference>
<dbReference type="Gene3D" id="3.30.40.10">
    <property type="entry name" value="Zinc/RING finger domain, C3HC4 (zinc finger)"/>
    <property type="match status" value="1"/>
</dbReference>
<dbReference type="OrthoDB" id="9993688at2759"/>
<dbReference type="Gene3D" id="1.10.8.10">
    <property type="entry name" value="DNA helicase RuvA subunit, C-terminal domain"/>
    <property type="match status" value="1"/>
</dbReference>
<evidence type="ECO:0000256" key="5">
    <source>
        <dbReference type="PROSITE-ProRule" id="PRU00175"/>
    </source>
</evidence>
<keyword evidence="2 5" id="KW-0479">Metal-binding</keyword>
<name>A0A0V0UEE6_9BILA</name>
<keyword evidence="2 5" id="KW-0863">Zinc-finger</keyword>
<feature type="region of interest" description="Disordered" evidence="7">
    <location>
        <begin position="616"/>
        <end position="646"/>
    </location>
</feature>
<evidence type="ECO:0000256" key="2">
    <source>
        <dbReference type="ARBA" id="ARBA00022771"/>
    </source>
</evidence>
<dbReference type="GO" id="GO:0016740">
    <property type="term" value="F:transferase activity"/>
    <property type="evidence" value="ECO:0007669"/>
    <property type="project" value="UniProtKB-KW"/>
</dbReference>
<dbReference type="PROSITE" id="PS50127">
    <property type="entry name" value="UBC_2"/>
    <property type="match status" value="1"/>
</dbReference>
<feature type="compositionally biased region" description="Low complexity" evidence="7">
    <location>
        <begin position="535"/>
        <end position="553"/>
    </location>
</feature>
<feature type="domain" description="RING-type" evidence="9">
    <location>
        <begin position="358"/>
        <end position="398"/>
    </location>
</feature>
<evidence type="ECO:0000259" key="9">
    <source>
        <dbReference type="PROSITE" id="PS50089"/>
    </source>
</evidence>
<dbReference type="EMBL" id="JYDJ01000016">
    <property type="protein sequence ID" value="KRX49483.1"/>
    <property type="molecule type" value="Genomic_DNA"/>
</dbReference>
<dbReference type="SUPFAM" id="SSF54495">
    <property type="entry name" value="UBC-like"/>
    <property type="match status" value="1"/>
</dbReference>
<organism evidence="11 12">
    <name type="scientific">Trichinella murrelli</name>
    <dbReference type="NCBI Taxonomy" id="144512"/>
    <lineage>
        <taxon>Eukaryota</taxon>
        <taxon>Metazoa</taxon>
        <taxon>Ecdysozoa</taxon>
        <taxon>Nematoda</taxon>
        <taxon>Enoplea</taxon>
        <taxon>Dorylaimia</taxon>
        <taxon>Trichinellida</taxon>
        <taxon>Trichinellidae</taxon>
        <taxon>Trichinella</taxon>
    </lineage>
</organism>
<dbReference type="PANTHER" id="PTHR16200">
    <property type="entry name" value="RING ZINC FINGER"/>
    <property type="match status" value="1"/>
</dbReference>
<proteinExistence type="predicted"/>
<comment type="caution">
    <text evidence="11">The sequence shown here is derived from an EMBL/GenBank/DDBJ whole genome shotgun (WGS) entry which is preliminary data.</text>
</comment>
<dbReference type="InterPro" id="IPR023313">
    <property type="entry name" value="UBQ-conjugating_AS"/>
</dbReference>
<evidence type="ECO:0000256" key="1">
    <source>
        <dbReference type="ARBA" id="ARBA00022679"/>
    </source>
</evidence>
<dbReference type="InterPro" id="IPR013083">
    <property type="entry name" value="Znf_RING/FYVE/PHD"/>
</dbReference>
<dbReference type="InterPro" id="IPR015940">
    <property type="entry name" value="UBA"/>
</dbReference>
<dbReference type="Proteomes" id="UP000055048">
    <property type="component" value="Unassembled WGS sequence"/>
</dbReference>
<dbReference type="Gene3D" id="3.10.110.10">
    <property type="entry name" value="Ubiquitin Conjugating Enzyme"/>
    <property type="match status" value="1"/>
</dbReference>
<evidence type="ECO:0000256" key="3">
    <source>
        <dbReference type="ARBA" id="ARBA00022786"/>
    </source>
</evidence>
<dbReference type="InterPro" id="IPR009060">
    <property type="entry name" value="UBA-like_sf"/>
</dbReference>
<dbReference type="STRING" id="144512.A0A0V0UEE6"/>
<dbReference type="InterPro" id="IPR051073">
    <property type="entry name" value="ZNRF3_Arkadia_E3_ligases"/>
</dbReference>
<keyword evidence="3" id="KW-0833">Ubl conjugation pathway</keyword>
<evidence type="ECO:0000313" key="11">
    <source>
        <dbReference type="EMBL" id="KRX49483.1"/>
    </source>
</evidence>
<protein>
    <submittedName>
        <fullName evidence="11">Ubiquitin-conjugating enzyme E2 K</fullName>
    </submittedName>
</protein>
<dbReference type="PROSITE" id="PS50030">
    <property type="entry name" value="UBA"/>
    <property type="match status" value="1"/>
</dbReference>
<dbReference type="InterPro" id="IPR016135">
    <property type="entry name" value="UBQ-conjugating_enzyme/RWD"/>
</dbReference>
<dbReference type="SUPFAM" id="SSF57850">
    <property type="entry name" value="RING/U-box"/>
    <property type="match status" value="1"/>
</dbReference>
<dbReference type="CDD" id="cd23800">
    <property type="entry name" value="UBCc_UBE2K"/>
    <property type="match status" value="1"/>
</dbReference>
<dbReference type="GO" id="GO:0008270">
    <property type="term" value="F:zinc ion binding"/>
    <property type="evidence" value="ECO:0007669"/>
    <property type="project" value="UniProtKB-KW"/>
</dbReference>
<dbReference type="PROSITE" id="PS50089">
    <property type="entry name" value="ZF_RING_2"/>
    <property type="match status" value="1"/>
</dbReference>
<evidence type="ECO:0000259" key="10">
    <source>
        <dbReference type="PROSITE" id="PS50127"/>
    </source>
</evidence>
<dbReference type="PROSITE" id="PS00183">
    <property type="entry name" value="UBC_1"/>
    <property type="match status" value="1"/>
</dbReference>
<feature type="region of interest" description="Disordered" evidence="7">
    <location>
        <begin position="443"/>
        <end position="470"/>
    </location>
</feature>
<feature type="domain" description="UBC core" evidence="10">
    <location>
        <begin position="786"/>
        <end position="936"/>
    </location>
</feature>